<reference evidence="3" key="1">
    <citation type="submission" date="2017-01" db="EMBL/GenBank/DDBJ databases">
        <authorList>
            <person name="Varghese N."/>
            <person name="Submissions S."/>
        </authorList>
    </citation>
    <scope>NUCLEOTIDE SEQUENCE [LARGE SCALE GENOMIC DNA]</scope>
    <source>
        <strain evidence="3">MNA4</strain>
    </source>
</reference>
<sequence>MCMEVLALEGIPGKTLMKIEMDIENQDLGRARDRLHGLISTYPNELKLRRRLGDVYHLLQYPAMAGRYWYLELDKTADMVSACSEFEKAMGKDPVRIARAVKFKGDCDLISDPELRKIVARIQKDAEKEGLEDFGEFKETWGDKLFLVGCISVVLITLFFIVLGVYQFNQWIW</sequence>
<keyword evidence="1" id="KW-1133">Transmembrane helix</keyword>
<protein>
    <submittedName>
        <fullName evidence="2">Uncharacterized protein</fullName>
    </submittedName>
</protein>
<keyword evidence="1" id="KW-0812">Transmembrane</keyword>
<evidence type="ECO:0000313" key="3">
    <source>
        <dbReference type="Proteomes" id="UP000187550"/>
    </source>
</evidence>
<proteinExistence type="predicted"/>
<accession>A0A1U7PIQ5</accession>
<organism evidence="2 3">
    <name type="scientific">Edaphobacillus lindanitolerans</name>
    <dbReference type="NCBI Taxonomy" id="550447"/>
    <lineage>
        <taxon>Bacteria</taxon>
        <taxon>Bacillati</taxon>
        <taxon>Bacillota</taxon>
        <taxon>Bacilli</taxon>
        <taxon>Bacillales</taxon>
        <taxon>Bacillaceae</taxon>
        <taxon>Edaphobacillus</taxon>
    </lineage>
</organism>
<evidence type="ECO:0000313" key="2">
    <source>
        <dbReference type="EMBL" id="SIT66533.1"/>
    </source>
</evidence>
<name>A0A1U7PIQ5_9BACI</name>
<dbReference type="EMBL" id="FTPL01000001">
    <property type="protein sequence ID" value="SIT66533.1"/>
    <property type="molecule type" value="Genomic_DNA"/>
</dbReference>
<dbReference type="Proteomes" id="UP000187550">
    <property type="component" value="Unassembled WGS sequence"/>
</dbReference>
<dbReference type="AlphaFoldDB" id="A0A1U7PIQ5"/>
<feature type="transmembrane region" description="Helical" evidence="1">
    <location>
        <begin position="145"/>
        <end position="168"/>
    </location>
</feature>
<evidence type="ECO:0000256" key="1">
    <source>
        <dbReference type="SAM" id="Phobius"/>
    </source>
</evidence>
<keyword evidence="1" id="KW-0472">Membrane</keyword>
<gene>
    <name evidence="2" type="ORF">SAMN05428946_0093</name>
</gene>
<dbReference type="Pfam" id="PF20225">
    <property type="entry name" value="DUF6584"/>
    <property type="match status" value="1"/>
</dbReference>
<keyword evidence="3" id="KW-1185">Reference proteome</keyword>
<dbReference type="InterPro" id="IPR046491">
    <property type="entry name" value="DUF6584"/>
</dbReference>
<dbReference type="STRING" id="550447.SAMN05428946_0093"/>